<feature type="chain" id="PRO_5016043540" evidence="1">
    <location>
        <begin position="21"/>
        <end position="238"/>
    </location>
</feature>
<dbReference type="InterPro" id="IPR025665">
    <property type="entry name" value="Beta-barrel_OMP_2"/>
</dbReference>
<evidence type="ECO:0000259" key="2">
    <source>
        <dbReference type="Pfam" id="PF13568"/>
    </source>
</evidence>
<dbReference type="PROSITE" id="PS51257">
    <property type="entry name" value="PROKAR_LIPOPROTEIN"/>
    <property type="match status" value="1"/>
</dbReference>
<feature type="domain" description="Outer membrane protein beta-barrel" evidence="2">
    <location>
        <begin position="26"/>
        <end position="211"/>
    </location>
</feature>
<proteinExistence type="predicted"/>
<evidence type="ECO:0000256" key="1">
    <source>
        <dbReference type="SAM" id="SignalP"/>
    </source>
</evidence>
<organism evidence="3 4">
    <name type="scientific">Dysgonomonas alginatilytica</name>
    <dbReference type="NCBI Taxonomy" id="1605892"/>
    <lineage>
        <taxon>Bacteria</taxon>
        <taxon>Pseudomonadati</taxon>
        <taxon>Bacteroidota</taxon>
        <taxon>Bacteroidia</taxon>
        <taxon>Bacteroidales</taxon>
        <taxon>Dysgonomonadaceae</taxon>
        <taxon>Dysgonomonas</taxon>
    </lineage>
</organism>
<dbReference type="OrthoDB" id="977141at2"/>
<accession>A0A2V3PUK1</accession>
<dbReference type="EMBL" id="QICL01000002">
    <property type="protein sequence ID" value="PXV67991.1"/>
    <property type="molecule type" value="Genomic_DNA"/>
</dbReference>
<sequence length="238" mass="26874">MIKRTLAVLLLALACIKGYSQDKFVPEWNFGVNFGPTFSTMSFVTTDPADHLGTKMIQQYKGGLSARYITENRLGFIAELNYSLQGYEQKFTEETESKYIQKLAYLQIPFLTHIYFGRKGRVFINLGPQISFLVGEQKIKDLLLSDYGENPIISDQTGESSVTSKVSAQYSLKVQNKFDYGLVAGMGFELRTSAGNFAIEGRYYMGFSDIYSSHKTDPFSRSANRVMSAAITYYIKPF</sequence>
<dbReference type="RefSeq" id="WP_110309285.1">
    <property type="nucleotide sequence ID" value="NZ_QICL01000002.1"/>
</dbReference>
<gene>
    <name evidence="3" type="ORF">CLV62_10221</name>
</gene>
<evidence type="ECO:0000313" key="4">
    <source>
        <dbReference type="Proteomes" id="UP000247973"/>
    </source>
</evidence>
<keyword evidence="1" id="KW-0732">Signal</keyword>
<dbReference type="AlphaFoldDB" id="A0A2V3PUK1"/>
<name>A0A2V3PUK1_9BACT</name>
<comment type="caution">
    <text evidence="3">The sequence shown here is derived from an EMBL/GenBank/DDBJ whole genome shotgun (WGS) entry which is preliminary data.</text>
</comment>
<dbReference type="Pfam" id="PF13568">
    <property type="entry name" value="OMP_b-brl_2"/>
    <property type="match status" value="1"/>
</dbReference>
<protein>
    <submittedName>
        <fullName evidence="3">Outer membrane protein with beta-barrel domain</fullName>
    </submittedName>
</protein>
<dbReference type="Proteomes" id="UP000247973">
    <property type="component" value="Unassembled WGS sequence"/>
</dbReference>
<keyword evidence="4" id="KW-1185">Reference proteome</keyword>
<reference evidence="3 4" key="1">
    <citation type="submission" date="2018-03" db="EMBL/GenBank/DDBJ databases">
        <title>Genomic Encyclopedia of Archaeal and Bacterial Type Strains, Phase II (KMG-II): from individual species to whole genera.</title>
        <authorList>
            <person name="Goeker M."/>
        </authorList>
    </citation>
    <scope>NUCLEOTIDE SEQUENCE [LARGE SCALE GENOMIC DNA]</scope>
    <source>
        <strain evidence="3 4">DSM 100214</strain>
    </source>
</reference>
<feature type="signal peptide" evidence="1">
    <location>
        <begin position="1"/>
        <end position="20"/>
    </location>
</feature>
<evidence type="ECO:0000313" key="3">
    <source>
        <dbReference type="EMBL" id="PXV67991.1"/>
    </source>
</evidence>